<accession>W1NQR1</accession>
<dbReference type="PANTHER" id="PTHR10015:SF285">
    <property type="entry name" value="HEAT STRESS TRANSCRIPTION FACTOR B-3"/>
    <property type="match status" value="1"/>
</dbReference>
<evidence type="ECO:0000256" key="2">
    <source>
        <dbReference type="ARBA" id="ARBA00011233"/>
    </source>
</evidence>
<proteinExistence type="inferred from homology"/>
<keyword evidence="5" id="KW-0346">Stress response</keyword>
<reference evidence="13" key="1">
    <citation type="journal article" date="2013" name="Science">
        <title>The Amborella genome and the evolution of flowering plants.</title>
        <authorList>
            <consortium name="Amborella Genome Project"/>
        </authorList>
    </citation>
    <scope>NUCLEOTIDE SEQUENCE [LARGE SCALE GENOMIC DNA]</scope>
</reference>
<protein>
    <recommendedName>
        <fullName evidence="11">HSF-type DNA-binding domain-containing protein</fullName>
    </recommendedName>
</protein>
<keyword evidence="6" id="KW-0238">DNA-binding</keyword>
<comment type="subunit">
    <text evidence="2">Homotrimer.</text>
</comment>
<dbReference type="OMA" id="SHRCHTN"/>
<evidence type="ECO:0000256" key="8">
    <source>
        <dbReference type="ARBA" id="ARBA00023242"/>
    </source>
</evidence>
<dbReference type="GO" id="GO:0003700">
    <property type="term" value="F:DNA-binding transcription factor activity"/>
    <property type="evidence" value="ECO:0000318"/>
    <property type="project" value="GO_Central"/>
</dbReference>
<dbReference type="Gene3D" id="1.10.10.10">
    <property type="entry name" value="Winged helix-like DNA-binding domain superfamily/Winged helix DNA-binding domain"/>
    <property type="match status" value="1"/>
</dbReference>
<dbReference type="EMBL" id="KI396509">
    <property type="protein sequence ID" value="ERM97305.1"/>
    <property type="molecule type" value="Genomic_DNA"/>
</dbReference>
<dbReference type="InterPro" id="IPR036388">
    <property type="entry name" value="WH-like_DNA-bd_sf"/>
</dbReference>
<dbReference type="SUPFAM" id="SSF46785">
    <property type="entry name" value="Winged helix' DNA-binding domain"/>
    <property type="match status" value="1"/>
</dbReference>
<keyword evidence="7" id="KW-0804">Transcription</keyword>
<evidence type="ECO:0000256" key="7">
    <source>
        <dbReference type="ARBA" id="ARBA00023163"/>
    </source>
</evidence>
<feature type="domain" description="HSF-type DNA-binding" evidence="11">
    <location>
        <begin position="64"/>
        <end position="88"/>
    </location>
</feature>
<dbReference type="Proteomes" id="UP000017836">
    <property type="component" value="Unassembled WGS sequence"/>
</dbReference>
<dbReference type="GO" id="GO:0008356">
    <property type="term" value="P:asymmetric cell division"/>
    <property type="evidence" value="ECO:0007669"/>
    <property type="project" value="EnsemblPlants"/>
</dbReference>
<dbReference type="KEGG" id="atr:18425278"/>
<feature type="region of interest" description="Disordered" evidence="10">
    <location>
        <begin position="148"/>
        <end position="170"/>
    </location>
</feature>
<keyword evidence="4" id="KW-0805">Transcription regulation</keyword>
<dbReference type="SMART" id="SM00415">
    <property type="entry name" value="HSF"/>
    <property type="match status" value="1"/>
</dbReference>
<dbReference type="PROSITE" id="PS00434">
    <property type="entry name" value="HSF_DOMAIN"/>
    <property type="match status" value="1"/>
</dbReference>
<evidence type="ECO:0000259" key="11">
    <source>
        <dbReference type="PROSITE" id="PS00434"/>
    </source>
</evidence>
<dbReference type="HOGENOM" id="CLU_030308_3_1_1"/>
<dbReference type="STRING" id="13333.W1NQR1"/>
<evidence type="ECO:0000256" key="6">
    <source>
        <dbReference type="ARBA" id="ARBA00023125"/>
    </source>
</evidence>
<keyword evidence="3" id="KW-0597">Phosphoprotein</keyword>
<dbReference type="GO" id="GO:0005634">
    <property type="term" value="C:nucleus"/>
    <property type="evidence" value="ECO:0000318"/>
    <property type="project" value="GO_Central"/>
</dbReference>
<comment type="similarity">
    <text evidence="9">Belongs to the HSF family.</text>
</comment>
<gene>
    <name evidence="12" type="ORF">AMTR_s00073p00033500</name>
</gene>
<dbReference type="Gramene" id="ERM97305">
    <property type="protein sequence ID" value="ERM97305"/>
    <property type="gene ID" value="AMTR_s00073p00033500"/>
</dbReference>
<organism evidence="12 13">
    <name type="scientific">Amborella trichopoda</name>
    <dbReference type="NCBI Taxonomy" id="13333"/>
    <lineage>
        <taxon>Eukaryota</taxon>
        <taxon>Viridiplantae</taxon>
        <taxon>Streptophyta</taxon>
        <taxon>Embryophyta</taxon>
        <taxon>Tracheophyta</taxon>
        <taxon>Spermatophyta</taxon>
        <taxon>Magnoliopsida</taxon>
        <taxon>Amborellales</taxon>
        <taxon>Amborellaceae</taxon>
        <taxon>Amborella</taxon>
    </lineage>
</organism>
<dbReference type="InterPro" id="IPR000232">
    <property type="entry name" value="HSF_DNA-bd"/>
</dbReference>
<dbReference type="GO" id="GO:0043565">
    <property type="term" value="F:sequence-specific DNA binding"/>
    <property type="evidence" value="ECO:0007669"/>
    <property type="project" value="InterPro"/>
</dbReference>
<dbReference type="PANTHER" id="PTHR10015">
    <property type="entry name" value="HEAT SHOCK TRANSCRIPTION FACTOR"/>
    <property type="match status" value="1"/>
</dbReference>
<sequence>MDILVENCEGIMLSVESHKSVPAPFLTKTYQLVDDPSTDHIVSWGEDHSTFVVWRPPEFARDLLPNYFKHNNFSSFVRQLNTYGFRKIVPDRWEFANEYFRKGEKQLLCEIHRRKTPHHPPQALLPFAPRLMAPPSPFMDSDDRGMWCDSTSESSSPSPPLLSNGAGTVSALSEDNERLRRSNSMLLSELAYMRKLYNDIIYFVQNHVVPVAPSNASSSRLIEPSSSLTHVNARAGFTLLGSHRCHTNNTCSTSGSSVTVVEESKPRLFGVPLQANKRPHPDPSPDDVATCASTTAPPHKWARGLVETVSVLSKEDDLALNLKPPSVSSSSPTHLKLDAPA</sequence>
<evidence type="ECO:0000256" key="5">
    <source>
        <dbReference type="ARBA" id="ARBA00023016"/>
    </source>
</evidence>
<keyword evidence="13" id="KW-1185">Reference proteome</keyword>
<evidence type="ECO:0000256" key="1">
    <source>
        <dbReference type="ARBA" id="ARBA00004123"/>
    </source>
</evidence>
<keyword evidence="8" id="KW-0539">Nucleus</keyword>
<evidence type="ECO:0000256" key="10">
    <source>
        <dbReference type="SAM" id="MobiDB-lite"/>
    </source>
</evidence>
<comment type="subcellular location">
    <subcellularLocation>
        <location evidence="1">Nucleus</location>
    </subcellularLocation>
</comment>
<dbReference type="PRINTS" id="PR00056">
    <property type="entry name" value="HSFDOMAIN"/>
</dbReference>
<evidence type="ECO:0000256" key="3">
    <source>
        <dbReference type="ARBA" id="ARBA00022553"/>
    </source>
</evidence>
<dbReference type="Pfam" id="PF00447">
    <property type="entry name" value="HSF_DNA-bind"/>
    <property type="match status" value="1"/>
</dbReference>
<dbReference type="eggNOG" id="KOG0627">
    <property type="taxonomic scope" value="Eukaryota"/>
</dbReference>
<dbReference type="OrthoDB" id="60033at2759"/>
<evidence type="ECO:0000313" key="12">
    <source>
        <dbReference type="EMBL" id="ERM97305.1"/>
    </source>
</evidence>
<evidence type="ECO:0000256" key="9">
    <source>
        <dbReference type="RuleBase" id="RU004020"/>
    </source>
</evidence>
<dbReference type="FunFam" id="1.10.10.10:FF:000037">
    <property type="entry name" value="Heat stress transcription factor B-4"/>
    <property type="match status" value="1"/>
</dbReference>
<evidence type="ECO:0000313" key="13">
    <source>
        <dbReference type="Proteomes" id="UP000017836"/>
    </source>
</evidence>
<name>W1NQR1_AMBTC</name>
<dbReference type="AlphaFoldDB" id="W1NQR1"/>
<dbReference type="InterPro" id="IPR036390">
    <property type="entry name" value="WH_DNA-bd_sf"/>
</dbReference>
<evidence type="ECO:0000256" key="4">
    <source>
        <dbReference type="ARBA" id="ARBA00023015"/>
    </source>
</evidence>